<evidence type="ECO:0000259" key="4">
    <source>
        <dbReference type="PROSITE" id="PS50234"/>
    </source>
</evidence>
<comment type="similarity">
    <text evidence="1">Belongs to the copine family.</text>
</comment>
<dbReference type="SUPFAM" id="SSF53300">
    <property type="entry name" value="vWA-like"/>
    <property type="match status" value="1"/>
</dbReference>
<dbReference type="PANTHER" id="PTHR10857:SF106">
    <property type="entry name" value="C2 DOMAIN-CONTAINING PROTEIN"/>
    <property type="match status" value="1"/>
</dbReference>
<evidence type="ECO:0000256" key="2">
    <source>
        <dbReference type="ARBA" id="ARBA00022737"/>
    </source>
</evidence>
<evidence type="ECO:0000313" key="5">
    <source>
        <dbReference type="EMBL" id="EEC47209.1"/>
    </source>
</evidence>
<feature type="domain" description="C2" evidence="3">
    <location>
        <begin position="64"/>
        <end position="190"/>
    </location>
</feature>
<dbReference type="InterPro" id="IPR045052">
    <property type="entry name" value="Copine"/>
</dbReference>
<evidence type="ECO:0000313" key="6">
    <source>
        <dbReference type="Proteomes" id="UP000000759"/>
    </source>
</evidence>
<dbReference type="PROSITE" id="PS50004">
    <property type="entry name" value="C2"/>
    <property type="match status" value="1"/>
</dbReference>
<dbReference type="eggNOG" id="KOG1327">
    <property type="taxonomic scope" value="Eukaryota"/>
</dbReference>
<reference evidence="5 6" key="1">
    <citation type="journal article" date="2008" name="Nature">
        <title>The Phaeodactylum genome reveals the evolutionary history of diatom genomes.</title>
        <authorList>
            <person name="Bowler C."/>
            <person name="Allen A.E."/>
            <person name="Badger J.H."/>
            <person name="Grimwood J."/>
            <person name="Jabbari K."/>
            <person name="Kuo A."/>
            <person name="Maheswari U."/>
            <person name="Martens C."/>
            <person name="Maumus F."/>
            <person name="Otillar R.P."/>
            <person name="Rayko E."/>
            <person name="Salamov A."/>
            <person name="Vandepoele K."/>
            <person name="Beszteri B."/>
            <person name="Gruber A."/>
            <person name="Heijde M."/>
            <person name="Katinka M."/>
            <person name="Mock T."/>
            <person name="Valentin K."/>
            <person name="Verret F."/>
            <person name="Berges J.A."/>
            <person name="Brownlee C."/>
            <person name="Cadoret J.P."/>
            <person name="Chiovitti A."/>
            <person name="Choi C.J."/>
            <person name="Coesel S."/>
            <person name="De Martino A."/>
            <person name="Detter J.C."/>
            <person name="Durkin C."/>
            <person name="Falciatore A."/>
            <person name="Fournet J."/>
            <person name="Haruta M."/>
            <person name="Huysman M.J."/>
            <person name="Jenkins B.D."/>
            <person name="Jiroutova K."/>
            <person name="Jorgensen R.E."/>
            <person name="Joubert Y."/>
            <person name="Kaplan A."/>
            <person name="Kroger N."/>
            <person name="Kroth P.G."/>
            <person name="La Roche J."/>
            <person name="Lindquist E."/>
            <person name="Lommer M."/>
            <person name="Martin-Jezequel V."/>
            <person name="Lopez P.J."/>
            <person name="Lucas S."/>
            <person name="Mangogna M."/>
            <person name="McGinnis K."/>
            <person name="Medlin L.K."/>
            <person name="Montsant A."/>
            <person name="Oudot-Le Secq M.P."/>
            <person name="Napoli C."/>
            <person name="Obornik M."/>
            <person name="Parker M.S."/>
            <person name="Petit J.L."/>
            <person name="Porcel B.M."/>
            <person name="Poulsen N."/>
            <person name="Robison M."/>
            <person name="Rychlewski L."/>
            <person name="Rynearson T.A."/>
            <person name="Schmutz J."/>
            <person name="Shapiro H."/>
            <person name="Siaut M."/>
            <person name="Stanley M."/>
            <person name="Sussman M.R."/>
            <person name="Taylor A.R."/>
            <person name="Vardi A."/>
            <person name="von Dassow P."/>
            <person name="Vyverman W."/>
            <person name="Willis A."/>
            <person name="Wyrwicz L.S."/>
            <person name="Rokhsar D.S."/>
            <person name="Weissenbach J."/>
            <person name="Armbrust E.V."/>
            <person name="Green B.R."/>
            <person name="Van de Peer Y."/>
            <person name="Grigoriev I.V."/>
        </authorList>
    </citation>
    <scope>NUCLEOTIDE SEQUENCE [LARGE SCALE GENOMIC DNA]</scope>
    <source>
        <strain evidence="5 6">CCAP 1055/1</strain>
    </source>
</reference>
<protein>
    <recommendedName>
        <fullName evidence="7">Copine</fullName>
    </recommendedName>
</protein>
<dbReference type="InterPro" id="IPR000008">
    <property type="entry name" value="C2_dom"/>
</dbReference>
<dbReference type="Proteomes" id="UP000000759">
    <property type="component" value="Chromosome 12"/>
</dbReference>
<keyword evidence="6" id="KW-1185">Reference proteome</keyword>
<dbReference type="GO" id="GO:0071277">
    <property type="term" value="P:cellular response to calcium ion"/>
    <property type="evidence" value="ECO:0007669"/>
    <property type="project" value="TreeGrafter"/>
</dbReference>
<dbReference type="PROSITE" id="PS50234">
    <property type="entry name" value="VWFA"/>
    <property type="match status" value="1"/>
</dbReference>
<proteinExistence type="inferred from homology"/>
<organism evidence="5 6">
    <name type="scientific">Phaeodactylum tricornutum (strain CCAP 1055/1)</name>
    <dbReference type="NCBI Taxonomy" id="556484"/>
    <lineage>
        <taxon>Eukaryota</taxon>
        <taxon>Sar</taxon>
        <taxon>Stramenopiles</taxon>
        <taxon>Ochrophyta</taxon>
        <taxon>Bacillariophyta</taxon>
        <taxon>Bacillariophyceae</taxon>
        <taxon>Bacillariophycidae</taxon>
        <taxon>Naviculales</taxon>
        <taxon>Phaeodactylaceae</taxon>
        <taxon>Phaeodactylum</taxon>
    </lineage>
</organism>
<dbReference type="GO" id="GO:0005886">
    <property type="term" value="C:plasma membrane"/>
    <property type="evidence" value="ECO:0007669"/>
    <property type="project" value="TreeGrafter"/>
</dbReference>
<dbReference type="GO" id="GO:0005544">
    <property type="term" value="F:calcium-dependent phospholipid binding"/>
    <property type="evidence" value="ECO:0007669"/>
    <property type="project" value="InterPro"/>
</dbReference>
<dbReference type="Gene3D" id="3.40.50.410">
    <property type="entry name" value="von Willebrand factor, type A domain"/>
    <property type="match status" value="1"/>
</dbReference>
<dbReference type="Pfam" id="PF07002">
    <property type="entry name" value="Copine"/>
    <property type="match status" value="1"/>
</dbReference>
<feature type="non-terminal residue" evidence="5">
    <location>
        <position position="453"/>
    </location>
</feature>
<dbReference type="KEGG" id="pti:PHATRDRAFT_13587"/>
<name>B7G1Z1_PHATC</name>
<dbReference type="InterPro" id="IPR035892">
    <property type="entry name" value="C2_domain_sf"/>
</dbReference>
<reference evidence="6" key="2">
    <citation type="submission" date="2008-08" db="EMBL/GenBank/DDBJ databases">
        <authorList>
            <consortium name="Diatom Consortium"/>
            <person name="Grigoriev I."/>
            <person name="Grimwood J."/>
            <person name="Kuo A."/>
            <person name="Otillar R.P."/>
            <person name="Salamov A."/>
            <person name="Detter J.C."/>
            <person name="Lindquist E."/>
            <person name="Shapiro H."/>
            <person name="Lucas S."/>
            <person name="Glavina del Rio T."/>
            <person name="Pitluck S."/>
            <person name="Rokhsar D."/>
            <person name="Bowler C."/>
        </authorList>
    </citation>
    <scope>GENOME REANNOTATION</scope>
    <source>
        <strain evidence="6">CCAP 1055/1</strain>
    </source>
</reference>
<dbReference type="InterPro" id="IPR002035">
    <property type="entry name" value="VWF_A"/>
</dbReference>
<dbReference type="PaxDb" id="2850-Phatr13587"/>
<evidence type="ECO:0008006" key="7">
    <source>
        <dbReference type="Google" id="ProtNLM"/>
    </source>
</evidence>
<gene>
    <name evidence="5" type="ORF">PHATRDRAFT_13587</name>
</gene>
<keyword evidence="2" id="KW-0677">Repeat</keyword>
<sequence>KNSLSPHWVKVFEIDYELGTPSKVAVNIFDEVRKGENKGIGSAVFDIGELLGARGNTKARKLKKGGTLFATVRKSQGSGMLRLQVKGTKLKNVEGMFSKSDPFFELSRKVDAAGSLTWDNVYRSKDIHNNLNPEWETAIISLSTLCGGNLDLPILLSVFDHESSGKHKPMGQLETSVNGLKQAAETRNSLQLQRKGKDVGAITVVKAEANFVDYVSGGCEINVVVAIDFTGSNGDPRKPGTLHYLHPDGRKNDYEKAISAIVGILSKYDSDQKFPVVGFGAKYGGVVRHCFQCGPHEESHGVAGVLDAYKQVFKSGLVMSGPTVFTEVIETAAARAMSSQSEAQRKGQQSYTVLLILTDGAVSDVQATAHSLNQVSHAPLSVVIVGLGDADFSSMQFLDDSSKPGKRDIAQFVQFNRHASNSVALTSETLHEIPEQLTGYFSSNGISPLPPIQ</sequence>
<accession>B7G1Z1</accession>
<dbReference type="SMART" id="SM00327">
    <property type="entry name" value="VWA"/>
    <property type="match status" value="1"/>
</dbReference>
<dbReference type="PANTHER" id="PTHR10857">
    <property type="entry name" value="COPINE"/>
    <property type="match status" value="1"/>
</dbReference>
<dbReference type="InterPro" id="IPR010734">
    <property type="entry name" value="Copine_C"/>
</dbReference>
<dbReference type="EMBL" id="CM000614">
    <property type="protein sequence ID" value="EEC47209.1"/>
    <property type="molecule type" value="Genomic_DNA"/>
</dbReference>
<evidence type="ECO:0000259" key="3">
    <source>
        <dbReference type="PROSITE" id="PS50004"/>
    </source>
</evidence>
<dbReference type="Gene3D" id="2.60.40.150">
    <property type="entry name" value="C2 domain"/>
    <property type="match status" value="1"/>
</dbReference>
<feature type="domain" description="VWFA" evidence="4">
    <location>
        <begin position="222"/>
        <end position="437"/>
    </location>
</feature>
<feature type="non-terminal residue" evidence="5">
    <location>
        <position position="1"/>
    </location>
</feature>
<dbReference type="OrthoDB" id="5855668at2759"/>
<dbReference type="Pfam" id="PF00168">
    <property type="entry name" value="C2"/>
    <property type="match status" value="2"/>
</dbReference>
<dbReference type="SMART" id="SM00239">
    <property type="entry name" value="C2"/>
    <property type="match status" value="1"/>
</dbReference>
<dbReference type="GeneID" id="7202075"/>
<evidence type="ECO:0000256" key="1">
    <source>
        <dbReference type="ARBA" id="ARBA00009048"/>
    </source>
</evidence>
<dbReference type="CDD" id="cd04047">
    <property type="entry name" value="C2B_Copine"/>
    <property type="match status" value="1"/>
</dbReference>
<dbReference type="InterPro" id="IPR037768">
    <property type="entry name" value="C2B_Copine"/>
</dbReference>
<dbReference type="InterPro" id="IPR036465">
    <property type="entry name" value="vWFA_dom_sf"/>
</dbReference>
<dbReference type="RefSeq" id="XP_002181286.1">
    <property type="nucleotide sequence ID" value="XM_002181250.1"/>
</dbReference>
<dbReference type="SUPFAM" id="SSF49562">
    <property type="entry name" value="C2 domain (Calcium/lipid-binding domain, CaLB)"/>
    <property type="match status" value="2"/>
</dbReference>
<dbReference type="AlphaFoldDB" id="B7G1Z1"/>
<dbReference type="InParanoid" id="B7G1Z1"/>